<dbReference type="GO" id="GO:0009742">
    <property type="term" value="P:brassinosteroid mediated signaling pathway"/>
    <property type="evidence" value="ECO:0007669"/>
    <property type="project" value="UniProtKB-UniRule"/>
</dbReference>
<sequence length="137" mass="15696">MAGEKTVIRGCIKKTRGPWKVQRTTKDGRLVTKFRYPTETERHNNKERERHRRAVTQKIFAGLRAHGNYDLPQYADFNDVLKAVCKEAGWIVGDDGTVYGRMSSKNASNKEFCTIISSMSENDEYCCCENQIEKVLA</sequence>
<reference evidence="7" key="1">
    <citation type="journal article" date="2021" name="Front. Plant Sci.">
        <title>Chromosome-Scale Genome Assembly for Chinese Sour Jujube and Insights Into Its Genome Evolution and Domestication Signature.</title>
        <authorList>
            <person name="Shen L.-Y."/>
            <person name="Luo H."/>
            <person name="Wang X.-L."/>
            <person name="Wang X.-M."/>
            <person name="Qiu X.-J."/>
            <person name="Liu H."/>
            <person name="Zhou S.-S."/>
            <person name="Jia K.-H."/>
            <person name="Nie S."/>
            <person name="Bao Y.-T."/>
            <person name="Zhang R.-G."/>
            <person name="Yun Q.-Z."/>
            <person name="Chai Y.-H."/>
            <person name="Lu J.-Y."/>
            <person name="Li Y."/>
            <person name="Zhao S.-W."/>
            <person name="Mao J.-F."/>
            <person name="Jia S.-G."/>
            <person name="Mao Y.-M."/>
        </authorList>
    </citation>
    <scope>NUCLEOTIDE SEQUENCE</scope>
    <source>
        <strain evidence="7">AT0</strain>
        <tissue evidence="7">Leaf</tissue>
    </source>
</reference>
<keyword evidence="4 5" id="KW-0804">Transcription</keyword>
<evidence type="ECO:0000313" key="8">
    <source>
        <dbReference type="Proteomes" id="UP000813462"/>
    </source>
</evidence>
<accession>A0A978UIR2</accession>
<protein>
    <recommendedName>
        <fullName evidence="5">Protein BZR1 homolog</fullName>
    </recommendedName>
    <alternativeName>
        <fullName evidence="5">Protein BRASSINAZOLE-RESISTANT 1 homolog</fullName>
    </alternativeName>
</protein>
<gene>
    <name evidence="7" type="ORF">FEM48_Zijuj11G0116900</name>
</gene>
<comment type="caution">
    <text evidence="7">The sequence shown here is derived from an EMBL/GenBank/DDBJ whole genome shotgun (WGS) entry which is preliminary data.</text>
</comment>
<dbReference type="GO" id="GO:0003700">
    <property type="term" value="F:DNA-binding transcription factor activity"/>
    <property type="evidence" value="ECO:0007669"/>
    <property type="project" value="UniProtKB-UniRule"/>
</dbReference>
<dbReference type="InterPro" id="IPR008540">
    <property type="entry name" value="BES1_N"/>
</dbReference>
<keyword evidence="5" id="KW-1070">Brassinosteroid signaling pathway</keyword>
<evidence type="ECO:0000256" key="5">
    <source>
        <dbReference type="RuleBase" id="RU369040"/>
    </source>
</evidence>
<feature type="domain" description="BES1/BZR1 plant transcription factor N-terminal" evidence="6">
    <location>
        <begin position="34"/>
        <end position="119"/>
    </location>
</feature>
<dbReference type="Proteomes" id="UP000813462">
    <property type="component" value="Unassembled WGS sequence"/>
</dbReference>
<dbReference type="PANTHER" id="PTHR31506">
    <property type="entry name" value="BES1/BZR1 HOMOLOG PROTEIN 3-RELATED"/>
    <property type="match status" value="1"/>
</dbReference>
<evidence type="ECO:0000313" key="7">
    <source>
        <dbReference type="EMBL" id="KAH7514693.1"/>
    </source>
</evidence>
<comment type="function">
    <text evidence="5">Functions in brassinosteroid signaling. May function as transcriptional repressor.</text>
</comment>
<comment type="similarity">
    <text evidence="1 5">Belongs to the BZR/LAT61 family.</text>
</comment>
<dbReference type="EMBL" id="JAEACU010000011">
    <property type="protein sequence ID" value="KAH7514693.1"/>
    <property type="molecule type" value="Genomic_DNA"/>
</dbReference>
<evidence type="ECO:0000256" key="2">
    <source>
        <dbReference type="ARBA" id="ARBA00023015"/>
    </source>
</evidence>
<proteinExistence type="inferred from homology"/>
<dbReference type="GO" id="GO:0006351">
    <property type="term" value="P:DNA-templated transcription"/>
    <property type="evidence" value="ECO:0007669"/>
    <property type="project" value="InterPro"/>
</dbReference>
<keyword evidence="3 5" id="KW-0238">DNA-binding</keyword>
<name>A0A978UIR2_ZIZJJ</name>
<keyword evidence="2 5" id="KW-0805">Transcription regulation</keyword>
<organism evidence="7 8">
    <name type="scientific">Ziziphus jujuba var. spinosa</name>
    <dbReference type="NCBI Taxonomy" id="714518"/>
    <lineage>
        <taxon>Eukaryota</taxon>
        <taxon>Viridiplantae</taxon>
        <taxon>Streptophyta</taxon>
        <taxon>Embryophyta</taxon>
        <taxon>Tracheophyta</taxon>
        <taxon>Spermatophyta</taxon>
        <taxon>Magnoliopsida</taxon>
        <taxon>eudicotyledons</taxon>
        <taxon>Gunneridae</taxon>
        <taxon>Pentapetalae</taxon>
        <taxon>rosids</taxon>
        <taxon>fabids</taxon>
        <taxon>Rosales</taxon>
        <taxon>Rhamnaceae</taxon>
        <taxon>Paliureae</taxon>
        <taxon>Ziziphus</taxon>
    </lineage>
</organism>
<evidence type="ECO:0000256" key="3">
    <source>
        <dbReference type="ARBA" id="ARBA00023125"/>
    </source>
</evidence>
<evidence type="ECO:0000256" key="4">
    <source>
        <dbReference type="ARBA" id="ARBA00023163"/>
    </source>
</evidence>
<dbReference type="GO" id="GO:0005634">
    <property type="term" value="C:nucleus"/>
    <property type="evidence" value="ECO:0007669"/>
    <property type="project" value="UniProtKB-SubCell"/>
</dbReference>
<evidence type="ECO:0000256" key="1">
    <source>
        <dbReference type="ARBA" id="ARBA00005909"/>
    </source>
</evidence>
<dbReference type="InterPro" id="IPR033264">
    <property type="entry name" value="BZR"/>
</dbReference>
<dbReference type="AlphaFoldDB" id="A0A978UIR2"/>
<dbReference type="PANTHER" id="PTHR31506:SF21">
    <property type="entry name" value="PROTEIN BZR1 HOMOLOG"/>
    <property type="match status" value="1"/>
</dbReference>
<comment type="subcellular location">
    <subcellularLocation>
        <location evidence="5">Nucleus</location>
    </subcellularLocation>
</comment>
<dbReference type="Pfam" id="PF05687">
    <property type="entry name" value="BES1_N"/>
    <property type="match status" value="1"/>
</dbReference>
<evidence type="ECO:0000259" key="6">
    <source>
        <dbReference type="Pfam" id="PF05687"/>
    </source>
</evidence>
<dbReference type="GO" id="GO:0003677">
    <property type="term" value="F:DNA binding"/>
    <property type="evidence" value="ECO:0007669"/>
    <property type="project" value="UniProtKB-UniRule"/>
</dbReference>